<dbReference type="GO" id="GO:0005737">
    <property type="term" value="C:cytoplasm"/>
    <property type="evidence" value="ECO:0007669"/>
    <property type="project" value="InterPro"/>
</dbReference>
<keyword evidence="7 10" id="KW-0443">Lipid metabolism</keyword>
<keyword evidence="3 10" id="KW-0997">Cell inner membrane</keyword>
<organism evidence="12 13">
    <name type="scientific">Legionella waltersii</name>
    <dbReference type="NCBI Taxonomy" id="66969"/>
    <lineage>
        <taxon>Bacteria</taxon>
        <taxon>Pseudomonadati</taxon>
        <taxon>Pseudomonadota</taxon>
        <taxon>Gammaproteobacteria</taxon>
        <taxon>Legionellales</taxon>
        <taxon>Legionellaceae</taxon>
        <taxon>Legionella</taxon>
    </lineage>
</organism>
<proteinExistence type="inferred from homology"/>
<keyword evidence="9 10" id="KW-0464">Manganese</keyword>
<feature type="binding site" evidence="10">
    <location>
        <position position="115"/>
    </location>
    <ligand>
        <name>Mn(2+)</name>
        <dbReference type="ChEBI" id="CHEBI:29035"/>
        <label>2</label>
    </ligand>
</feature>
<feature type="binding site" evidence="10">
    <location>
        <position position="195"/>
    </location>
    <ligand>
        <name>substrate</name>
    </ligand>
</feature>
<feature type="binding site" evidence="10">
    <location>
        <position position="123"/>
    </location>
    <ligand>
        <name>substrate</name>
    </ligand>
</feature>
<comment type="function">
    <text evidence="10">Hydrolyzes the pyrophosphate bond of UDP-2,3-diacylglucosamine to yield 2,3-diacylglucosamine 1-phosphate (lipid X) and UMP by catalyzing the attack of water at the alpha-P atom. Involved in the biosynthesis of lipid A, a phosphorylated glycolipid that anchors the lipopolysaccharide to the outer membrane of the cell.</text>
</comment>
<keyword evidence="6 10" id="KW-0378">Hydrolase</keyword>
<dbReference type="STRING" id="66969.Lwal_3085"/>
<dbReference type="HAMAP" id="MF_00575">
    <property type="entry name" value="LpxH"/>
    <property type="match status" value="1"/>
</dbReference>
<evidence type="ECO:0000256" key="2">
    <source>
        <dbReference type="ARBA" id="ARBA00022516"/>
    </source>
</evidence>
<gene>
    <name evidence="10 12" type="primary">lpxH</name>
    <name evidence="12" type="ORF">Lwal_3085</name>
</gene>
<feature type="domain" description="Calcineurin-like phosphoesterase" evidence="11">
    <location>
        <begin position="5"/>
        <end position="198"/>
    </location>
</feature>
<feature type="binding site" evidence="10">
    <location>
        <position position="80"/>
    </location>
    <ligand>
        <name>Mn(2+)</name>
        <dbReference type="ChEBI" id="CHEBI:29035"/>
        <label>2</label>
    </ligand>
</feature>
<protein>
    <recommendedName>
        <fullName evidence="10">UDP-2,3-diacylglucosamine hydrolase</fullName>
        <ecNumber evidence="10">3.6.1.54</ecNumber>
    </recommendedName>
    <alternativeName>
        <fullName evidence="10">UDP-2,3-diacylglucosamine diphosphatase</fullName>
    </alternativeName>
</protein>
<comment type="pathway">
    <text evidence="10">Glycolipid biosynthesis; lipid IV(A) biosynthesis; lipid IV(A) from (3R)-3-hydroxytetradecanoyl-[acyl-carrier-protein] and UDP-N-acetyl-alpha-D-glucosamine: step 4/6.</text>
</comment>
<evidence type="ECO:0000256" key="4">
    <source>
        <dbReference type="ARBA" id="ARBA00022556"/>
    </source>
</evidence>
<dbReference type="PATRIC" id="fig|66969.6.peg.3372"/>
<dbReference type="NCBIfam" id="TIGR01854">
    <property type="entry name" value="lipid_A_lpxH"/>
    <property type="match status" value="1"/>
</dbReference>
<dbReference type="GO" id="GO:0019897">
    <property type="term" value="C:extrinsic component of plasma membrane"/>
    <property type="evidence" value="ECO:0007669"/>
    <property type="project" value="UniProtKB-UniRule"/>
</dbReference>
<dbReference type="Pfam" id="PF00149">
    <property type="entry name" value="Metallophos"/>
    <property type="match status" value="1"/>
</dbReference>
<sequence length="244" mass="28348">MIDAVFISDLHLSPSEPEIKERFNGFIAWAESKVKSIYILGDFFHAWAGDDSLDDWSLGIANQLKSLVDKGINIYFMAGNRDFLLGERFAKLSGWRVLQEPTKIQLHDRPVLLVHGDRYCTKDIAHQRFRKLTRNRFFSCLFLALPLSMRLKLVEKIRKNSSSKRYLSSEQIDVVTDQVTKHLKSYNVNSVIHGHTHKSGEHTLHLSENEGKRYVLSDWDDNPTLLCYDITKGFYFAHVNLYHY</sequence>
<dbReference type="InterPro" id="IPR029052">
    <property type="entry name" value="Metallo-depent_PP-like"/>
</dbReference>
<feature type="binding site" evidence="10">
    <location>
        <position position="11"/>
    </location>
    <ligand>
        <name>Mn(2+)</name>
        <dbReference type="ChEBI" id="CHEBI:29035"/>
        <label>1</label>
    </ligand>
</feature>
<accession>A0A0W1A137</accession>
<evidence type="ECO:0000256" key="5">
    <source>
        <dbReference type="ARBA" id="ARBA00022723"/>
    </source>
</evidence>
<reference evidence="12 13" key="1">
    <citation type="submission" date="2015-11" db="EMBL/GenBank/DDBJ databases">
        <title>Genomic analysis of 38 Legionella species identifies large and diverse effector repertoires.</title>
        <authorList>
            <person name="Burstein D."/>
            <person name="Amaro F."/>
            <person name="Zusman T."/>
            <person name="Lifshitz Z."/>
            <person name="Cohen O."/>
            <person name="Gilbert J.A."/>
            <person name="Pupko T."/>
            <person name="Shuman H.A."/>
            <person name="Segal G."/>
        </authorList>
    </citation>
    <scope>NUCLEOTIDE SEQUENCE [LARGE SCALE GENOMIC DNA]</scope>
    <source>
        <strain evidence="12 13">ATCC 51914</strain>
    </source>
</reference>
<dbReference type="GO" id="GO:0030145">
    <property type="term" value="F:manganese ion binding"/>
    <property type="evidence" value="ECO:0007669"/>
    <property type="project" value="UniProtKB-UniRule"/>
</dbReference>
<evidence type="ECO:0000256" key="7">
    <source>
        <dbReference type="ARBA" id="ARBA00023098"/>
    </source>
</evidence>
<feature type="binding site" evidence="10">
    <location>
        <position position="161"/>
    </location>
    <ligand>
        <name>substrate</name>
    </ligand>
</feature>
<evidence type="ECO:0000256" key="6">
    <source>
        <dbReference type="ARBA" id="ARBA00022801"/>
    </source>
</evidence>
<dbReference type="CDD" id="cd07398">
    <property type="entry name" value="MPP_YbbF-LpxH"/>
    <property type="match status" value="1"/>
</dbReference>
<dbReference type="InterPro" id="IPR010138">
    <property type="entry name" value="UDP-diacylglucosamine_Hdrlase"/>
</dbReference>
<comment type="cofactor">
    <cofactor evidence="10">
        <name>Mn(2+)</name>
        <dbReference type="ChEBI" id="CHEBI:29035"/>
    </cofactor>
    <text evidence="10">Binds 2 Mn(2+) ions per subunit in a binuclear metal center.</text>
</comment>
<dbReference type="UniPathway" id="UPA00359">
    <property type="reaction ID" value="UER00480"/>
</dbReference>
<evidence type="ECO:0000256" key="1">
    <source>
        <dbReference type="ARBA" id="ARBA00022475"/>
    </source>
</evidence>
<evidence type="ECO:0000256" key="3">
    <source>
        <dbReference type="ARBA" id="ARBA00022519"/>
    </source>
</evidence>
<dbReference type="SUPFAM" id="SSF56300">
    <property type="entry name" value="Metallo-dependent phosphatases"/>
    <property type="match status" value="1"/>
</dbReference>
<dbReference type="RefSeq" id="WP_058481677.1">
    <property type="nucleotide sequence ID" value="NZ_CAAAIQ010000005.1"/>
</dbReference>
<comment type="subcellular location">
    <subcellularLocation>
        <location evidence="10">Cell inner membrane</location>
        <topology evidence="10">Peripheral membrane protein</topology>
        <orientation evidence="10">Cytoplasmic side</orientation>
    </subcellularLocation>
</comment>
<dbReference type="EC" id="3.6.1.54" evidence="10"/>
<comment type="caution">
    <text evidence="10">Lacks conserved residue(s) required for the propagation of feature annotation.</text>
</comment>
<feature type="binding site" evidence="10">
    <location>
        <position position="42"/>
    </location>
    <ligand>
        <name>Mn(2+)</name>
        <dbReference type="ChEBI" id="CHEBI:29035"/>
        <label>2</label>
    </ligand>
</feature>
<dbReference type="AlphaFoldDB" id="A0A0W1A137"/>
<dbReference type="Gene3D" id="3.60.21.10">
    <property type="match status" value="1"/>
</dbReference>
<evidence type="ECO:0000313" key="12">
    <source>
        <dbReference type="EMBL" id="KTD75044.1"/>
    </source>
</evidence>
<evidence type="ECO:0000256" key="8">
    <source>
        <dbReference type="ARBA" id="ARBA00023136"/>
    </source>
</evidence>
<keyword evidence="13" id="KW-1185">Reference proteome</keyword>
<feature type="binding site" evidence="10">
    <location>
        <position position="197"/>
    </location>
    <ligand>
        <name>Mn(2+)</name>
        <dbReference type="ChEBI" id="CHEBI:29035"/>
        <label>1</label>
    </ligand>
</feature>
<evidence type="ECO:0000256" key="9">
    <source>
        <dbReference type="ARBA" id="ARBA00023211"/>
    </source>
</evidence>
<keyword evidence="8 10" id="KW-0472">Membrane</keyword>
<dbReference type="Proteomes" id="UP000054729">
    <property type="component" value="Unassembled WGS sequence"/>
</dbReference>
<dbReference type="InterPro" id="IPR004843">
    <property type="entry name" value="Calcineurin-like_PHP"/>
</dbReference>
<dbReference type="EMBL" id="LNZB01000060">
    <property type="protein sequence ID" value="KTD75044.1"/>
    <property type="molecule type" value="Genomic_DNA"/>
</dbReference>
<comment type="caution">
    <text evidence="12">The sequence shown here is derived from an EMBL/GenBank/DDBJ whole genome shotgun (WGS) entry which is preliminary data.</text>
</comment>
<feature type="binding site" evidence="10">
    <location>
        <position position="195"/>
    </location>
    <ligand>
        <name>Mn(2+)</name>
        <dbReference type="ChEBI" id="CHEBI:29035"/>
        <label>2</label>
    </ligand>
</feature>
<keyword evidence="4 10" id="KW-0441">Lipid A biosynthesis</keyword>
<evidence type="ECO:0000313" key="13">
    <source>
        <dbReference type="Proteomes" id="UP000054729"/>
    </source>
</evidence>
<dbReference type="PANTHER" id="PTHR34990:SF1">
    <property type="entry name" value="UDP-2,3-DIACYLGLUCOSAMINE HYDROLASE"/>
    <property type="match status" value="1"/>
</dbReference>
<keyword evidence="2 10" id="KW-0444">Lipid biosynthesis</keyword>
<dbReference type="OrthoDB" id="9783283at2"/>
<comment type="catalytic activity">
    <reaction evidence="10">
        <text>UDP-2-N,3-O-bis[(3R)-3-hydroxytetradecanoyl]-alpha-D-glucosamine + H2O = 2-N,3-O-bis[(3R)-3-hydroxytetradecanoyl]-alpha-D-glucosaminyl 1-phosphate + UMP + 2 H(+)</text>
        <dbReference type="Rhea" id="RHEA:25213"/>
        <dbReference type="ChEBI" id="CHEBI:15377"/>
        <dbReference type="ChEBI" id="CHEBI:15378"/>
        <dbReference type="ChEBI" id="CHEBI:57865"/>
        <dbReference type="ChEBI" id="CHEBI:57957"/>
        <dbReference type="ChEBI" id="CHEBI:78847"/>
        <dbReference type="EC" id="3.6.1.54"/>
    </reaction>
</comment>
<feature type="binding site" evidence="10">
    <location>
        <position position="9"/>
    </location>
    <ligand>
        <name>Mn(2+)</name>
        <dbReference type="ChEBI" id="CHEBI:29035"/>
        <label>1</label>
    </ligand>
</feature>
<keyword evidence="1 10" id="KW-1003">Cell membrane</keyword>
<comment type="similarity">
    <text evidence="10">Belongs to the LpxH family.</text>
</comment>
<dbReference type="GO" id="GO:0009245">
    <property type="term" value="P:lipid A biosynthetic process"/>
    <property type="evidence" value="ECO:0007669"/>
    <property type="project" value="UniProtKB-UniRule"/>
</dbReference>
<feature type="binding site" evidence="10">
    <location>
        <begin position="80"/>
        <end position="81"/>
    </location>
    <ligand>
        <name>substrate</name>
    </ligand>
</feature>
<evidence type="ECO:0000256" key="10">
    <source>
        <dbReference type="HAMAP-Rule" id="MF_00575"/>
    </source>
</evidence>
<keyword evidence="5 10" id="KW-0479">Metal-binding</keyword>
<dbReference type="PANTHER" id="PTHR34990">
    <property type="entry name" value="UDP-2,3-DIACYLGLUCOSAMINE HYDROLASE-RELATED"/>
    <property type="match status" value="1"/>
</dbReference>
<name>A0A0W1A137_9GAMM</name>
<feature type="binding site" evidence="10">
    <location>
        <position position="42"/>
    </location>
    <ligand>
        <name>Mn(2+)</name>
        <dbReference type="ChEBI" id="CHEBI:29035"/>
        <label>1</label>
    </ligand>
</feature>
<evidence type="ECO:0000259" key="11">
    <source>
        <dbReference type="Pfam" id="PF00149"/>
    </source>
</evidence>
<dbReference type="InterPro" id="IPR043461">
    <property type="entry name" value="LpxH-like"/>
</dbReference>
<dbReference type="NCBIfam" id="NF003743">
    <property type="entry name" value="PRK05340.1"/>
    <property type="match status" value="1"/>
</dbReference>
<dbReference type="GO" id="GO:0008758">
    <property type="term" value="F:UDP-2,3-diacylglucosamine hydrolase activity"/>
    <property type="evidence" value="ECO:0007669"/>
    <property type="project" value="UniProtKB-UniRule"/>
</dbReference>